<evidence type="ECO:0000313" key="4">
    <source>
        <dbReference type="EMBL" id="MFJ1268842.1"/>
    </source>
</evidence>
<feature type="transmembrane region" description="Helical" evidence="2">
    <location>
        <begin position="314"/>
        <end position="341"/>
    </location>
</feature>
<feature type="transmembrane region" description="Helical" evidence="2">
    <location>
        <begin position="374"/>
        <end position="394"/>
    </location>
</feature>
<evidence type="ECO:0000313" key="5">
    <source>
        <dbReference type="Proteomes" id="UP001615550"/>
    </source>
</evidence>
<keyword evidence="1" id="KW-0143">Chaperone</keyword>
<comment type="caution">
    <text evidence="4">The sequence shown here is derived from an EMBL/GenBank/DDBJ whole genome shotgun (WGS) entry which is preliminary data.</text>
</comment>
<feature type="domain" description="J" evidence="3">
    <location>
        <begin position="9"/>
        <end position="95"/>
    </location>
</feature>
<organism evidence="4 5">
    <name type="scientific">Legionella lytica</name>
    <dbReference type="NCBI Taxonomy" id="96232"/>
    <lineage>
        <taxon>Bacteria</taxon>
        <taxon>Pseudomonadati</taxon>
        <taxon>Pseudomonadota</taxon>
        <taxon>Gammaproteobacteria</taxon>
        <taxon>Legionellales</taxon>
        <taxon>Legionellaceae</taxon>
        <taxon>Legionella</taxon>
    </lineage>
</organism>
<keyword evidence="2" id="KW-0812">Transmembrane</keyword>
<feature type="transmembrane region" description="Helical" evidence="2">
    <location>
        <begin position="347"/>
        <end position="367"/>
    </location>
</feature>
<keyword evidence="5" id="KW-1185">Reference proteome</keyword>
<keyword evidence="2" id="KW-1133">Transmembrane helix</keyword>
<feature type="transmembrane region" description="Helical" evidence="2">
    <location>
        <begin position="406"/>
        <end position="426"/>
    </location>
</feature>
<gene>
    <name evidence="4" type="ORF">ACD661_09770</name>
</gene>
<evidence type="ECO:0000256" key="1">
    <source>
        <dbReference type="ARBA" id="ARBA00023186"/>
    </source>
</evidence>
<dbReference type="InterPro" id="IPR001623">
    <property type="entry name" value="DnaJ_domain"/>
</dbReference>
<dbReference type="RefSeq" id="WP_400187671.1">
    <property type="nucleotide sequence ID" value="NZ_JBGORX010000003.1"/>
</dbReference>
<reference evidence="4 5" key="1">
    <citation type="submission" date="2024-08" db="EMBL/GenBank/DDBJ databases">
        <title>Draft Genome Sequence of Legionella lytica strain DSB2004, Isolated From a Fire Sprinkler System.</title>
        <authorList>
            <person name="Everhart A.D."/>
            <person name="Kidane D.T."/>
            <person name="Farone A.L."/>
            <person name="Farone M.B."/>
        </authorList>
    </citation>
    <scope>NUCLEOTIDE SEQUENCE [LARGE SCALE GENOMIC DNA]</scope>
    <source>
        <strain evidence="4 5">DSB2004</strain>
    </source>
</reference>
<dbReference type="InterPro" id="IPR036869">
    <property type="entry name" value="J_dom_sf"/>
</dbReference>
<dbReference type="PROSITE" id="PS50076">
    <property type="entry name" value="DNAJ_2"/>
    <property type="match status" value="1"/>
</dbReference>
<protein>
    <recommendedName>
        <fullName evidence="3">J domain-containing protein</fullName>
    </recommendedName>
</protein>
<dbReference type="SUPFAM" id="SSF46565">
    <property type="entry name" value="Chaperone J-domain"/>
    <property type="match status" value="1"/>
</dbReference>
<sequence length="516" mass="57865">MPFTAKQIELLRQLEFSEEQIATQLGQLNDDELSARIKQQKKKLVVKYHPDKTNGDDPLTKKFIAIMEAVDELLKPTQLGFDLLRTIRPFADALPLDCVDLRMKEQIDDYFDSMSHYVHSLSSKHEQQQFIDAHKTFLQFALWLEQHSNEIKAIRGEAFYRTVYEPSLFNTLKQNWYQLIIQFFAEEELNDIVYREAIALGKWDSILASRKLASPIKWLCFMVCSAYDAMTAVLGHWLQASIKDITRDLATLSSDKYRIVPLLLKMAGLISALALPIVLFPELTLFMFALPVLVRGLVYLANPINQVIRPLSAYFNLAPIGVGLVSTGMLVGALGGVLLLSGSMLEVLLVLTSVISILSLIASALFLTKVYEVAPELALILGTLVVSLTLLQFIPVDTQPAVETITSALIGLFSELSGLGLNVLGYQQLANMKENLSELYIRLPLPEQEAPEVVVQVIGEVCQKNYWSHSLFNSPLQPNVTTLHEKTSWHSMGLFGKQAKRSEPAEMLTWEVAPVT</sequence>
<dbReference type="Proteomes" id="UP001615550">
    <property type="component" value="Unassembled WGS sequence"/>
</dbReference>
<dbReference type="EMBL" id="JBGORX010000003">
    <property type="protein sequence ID" value="MFJ1268842.1"/>
    <property type="molecule type" value="Genomic_DNA"/>
</dbReference>
<proteinExistence type="predicted"/>
<accession>A0ABW8D807</accession>
<evidence type="ECO:0000256" key="2">
    <source>
        <dbReference type="SAM" id="Phobius"/>
    </source>
</evidence>
<evidence type="ECO:0000259" key="3">
    <source>
        <dbReference type="PROSITE" id="PS50076"/>
    </source>
</evidence>
<dbReference type="Gene3D" id="1.10.287.110">
    <property type="entry name" value="DnaJ domain"/>
    <property type="match status" value="1"/>
</dbReference>
<keyword evidence="2" id="KW-0472">Membrane</keyword>
<name>A0ABW8D807_9GAMM</name>